<dbReference type="CDD" id="cd08240">
    <property type="entry name" value="6_hydroxyhexanoate_dh_like"/>
    <property type="match status" value="1"/>
</dbReference>
<evidence type="ECO:0000256" key="1">
    <source>
        <dbReference type="ARBA" id="ARBA00001947"/>
    </source>
</evidence>
<dbReference type="Gene3D" id="3.40.50.720">
    <property type="entry name" value="NAD(P)-binding Rossmann-like Domain"/>
    <property type="match status" value="1"/>
</dbReference>
<dbReference type="OrthoDB" id="5295340at2"/>
<comment type="similarity">
    <text evidence="2 7">Belongs to the zinc-containing alcohol dehydrogenase family.</text>
</comment>
<accession>A0A1P8V101</accession>
<dbReference type="KEGG" id="paby:Ga0080574_TMP5016"/>
<geneLocation type="plasmid" evidence="10">
    <name>ppaby4</name>
</geneLocation>
<keyword evidence="10" id="KW-1185">Reference proteome</keyword>
<evidence type="ECO:0000256" key="7">
    <source>
        <dbReference type="RuleBase" id="RU361277"/>
    </source>
</evidence>
<dbReference type="RefSeq" id="WP_076706232.1">
    <property type="nucleotide sequence ID" value="NZ_CP015095.1"/>
</dbReference>
<organism evidence="9 10">
    <name type="scientific">Salipiger abyssi</name>
    <dbReference type="NCBI Taxonomy" id="1250539"/>
    <lineage>
        <taxon>Bacteria</taxon>
        <taxon>Pseudomonadati</taxon>
        <taxon>Pseudomonadota</taxon>
        <taxon>Alphaproteobacteria</taxon>
        <taxon>Rhodobacterales</taxon>
        <taxon>Roseobacteraceae</taxon>
        <taxon>Salipiger</taxon>
    </lineage>
</organism>
<evidence type="ECO:0000313" key="9">
    <source>
        <dbReference type="EMBL" id="APZ55298.1"/>
    </source>
</evidence>
<proteinExistence type="inferred from homology"/>
<dbReference type="EMBL" id="CP015095">
    <property type="protein sequence ID" value="APZ55298.1"/>
    <property type="molecule type" value="Genomic_DNA"/>
</dbReference>
<dbReference type="Pfam" id="PF08240">
    <property type="entry name" value="ADH_N"/>
    <property type="match status" value="1"/>
</dbReference>
<evidence type="ECO:0000256" key="5">
    <source>
        <dbReference type="ARBA" id="ARBA00022833"/>
    </source>
</evidence>
<dbReference type="InterPro" id="IPR013154">
    <property type="entry name" value="ADH-like_N"/>
</dbReference>
<dbReference type="SUPFAM" id="SSF51735">
    <property type="entry name" value="NAD(P)-binding Rossmann-fold domains"/>
    <property type="match status" value="1"/>
</dbReference>
<dbReference type="Proteomes" id="UP000187059">
    <property type="component" value="Plasmid pPABY4"/>
</dbReference>
<evidence type="ECO:0000256" key="6">
    <source>
        <dbReference type="ARBA" id="ARBA00023002"/>
    </source>
</evidence>
<dbReference type="GO" id="GO:0008270">
    <property type="term" value="F:zinc ion binding"/>
    <property type="evidence" value="ECO:0007669"/>
    <property type="project" value="InterPro"/>
</dbReference>
<sequence>MYCECMQHFGQPLVHETREDPAPTGSEVLLRITAAGLCHSDLHIHSGEYDLGHGRKLNFASRGLELPVVLGHEIAGRIEAAGPEAQHLDPARNYVVYPWQGCGSCRVCLEGRENFCPTPRNLGFHADGGFASMIRLAHPRYLFDIGDLDPAIAAPLACSGLTSFSALKKVEETIAEVPLVIIGAGGLGLMCIGLVKALGGLPPVVVDIDPAKREAALAAGAGHVIDGTAEDAMAQIQTACGATIPSVIDFVAAPATASMSFDLVGKGGKVILVGLFGGASDWPLPLIPLKAVSIIGSVVGSLPEFQELIDLARAGKVPPLQTTTYPLDEANDAMHALEEGRIVGRAVLVP</sequence>
<dbReference type="Pfam" id="PF00107">
    <property type="entry name" value="ADH_zinc_N"/>
    <property type="match status" value="1"/>
</dbReference>
<feature type="domain" description="Enoyl reductase (ER)" evidence="8">
    <location>
        <begin position="10"/>
        <end position="348"/>
    </location>
</feature>
<dbReference type="AlphaFoldDB" id="A0A1P8V101"/>
<keyword evidence="5 7" id="KW-0862">Zinc</keyword>
<dbReference type="GO" id="GO:0004022">
    <property type="term" value="F:alcohol dehydrogenase (NAD+) activity"/>
    <property type="evidence" value="ECO:0007669"/>
    <property type="project" value="UniProtKB-EC"/>
</dbReference>
<keyword evidence="9" id="KW-0614">Plasmid</keyword>
<dbReference type="InterPro" id="IPR002328">
    <property type="entry name" value="ADH_Zn_CS"/>
</dbReference>
<protein>
    <recommendedName>
        <fullName evidence="3">alcohol dehydrogenase</fullName>
        <ecNumber evidence="3">1.1.1.1</ecNumber>
    </recommendedName>
</protein>
<reference evidence="9 10" key="1">
    <citation type="submission" date="2016-04" db="EMBL/GenBank/DDBJ databases">
        <title>Deep-sea bacteria in the southern Pacific.</title>
        <authorList>
            <person name="Tang K."/>
        </authorList>
    </citation>
    <scope>NUCLEOTIDE SEQUENCE [LARGE SCALE GENOMIC DNA]</scope>
    <source>
        <strain evidence="9 10">JLT2014</strain>
        <plasmid evidence="10">ppaby4</plasmid>
    </source>
</reference>
<evidence type="ECO:0000313" key="10">
    <source>
        <dbReference type="Proteomes" id="UP000187059"/>
    </source>
</evidence>
<keyword evidence="4 7" id="KW-0479">Metal-binding</keyword>
<dbReference type="SMART" id="SM00829">
    <property type="entry name" value="PKS_ER"/>
    <property type="match status" value="1"/>
</dbReference>
<dbReference type="SUPFAM" id="SSF50129">
    <property type="entry name" value="GroES-like"/>
    <property type="match status" value="1"/>
</dbReference>
<gene>
    <name evidence="9" type="ORF">Ga0080574_TMP5016</name>
</gene>
<evidence type="ECO:0000259" key="8">
    <source>
        <dbReference type="SMART" id="SM00829"/>
    </source>
</evidence>
<dbReference type="Gene3D" id="3.90.180.10">
    <property type="entry name" value="Medium-chain alcohol dehydrogenases, catalytic domain"/>
    <property type="match status" value="1"/>
</dbReference>
<dbReference type="InterPro" id="IPR013149">
    <property type="entry name" value="ADH-like_C"/>
</dbReference>
<evidence type="ECO:0000256" key="4">
    <source>
        <dbReference type="ARBA" id="ARBA00022723"/>
    </source>
</evidence>
<dbReference type="PANTHER" id="PTHR42940:SF8">
    <property type="entry name" value="VACUOLAR PROTEIN SORTING-ASSOCIATED PROTEIN 11"/>
    <property type="match status" value="1"/>
</dbReference>
<dbReference type="PANTHER" id="PTHR42940">
    <property type="entry name" value="ALCOHOL DEHYDROGENASE 1-RELATED"/>
    <property type="match status" value="1"/>
</dbReference>
<evidence type="ECO:0000256" key="2">
    <source>
        <dbReference type="ARBA" id="ARBA00008072"/>
    </source>
</evidence>
<name>A0A1P8V101_9RHOB</name>
<dbReference type="InterPro" id="IPR020843">
    <property type="entry name" value="ER"/>
</dbReference>
<dbReference type="InterPro" id="IPR036291">
    <property type="entry name" value="NAD(P)-bd_dom_sf"/>
</dbReference>
<dbReference type="InterPro" id="IPR011032">
    <property type="entry name" value="GroES-like_sf"/>
</dbReference>
<evidence type="ECO:0000256" key="3">
    <source>
        <dbReference type="ARBA" id="ARBA00013190"/>
    </source>
</evidence>
<keyword evidence="6 9" id="KW-0560">Oxidoreductase</keyword>
<dbReference type="EC" id="1.1.1.1" evidence="3"/>
<dbReference type="PROSITE" id="PS00059">
    <property type="entry name" value="ADH_ZINC"/>
    <property type="match status" value="1"/>
</dbReference>
<dbReference type="GO" id="GO:0005737">
    <property type="term" value="C:cytoplasm"/>
    <property type="evidence" value="ECO:0007669"/>
    <property type="project" value="TreeGrafter"/>
</dbReference>
<comment type="cofactor">
    <cofactor evidence="1 7">
        <name>Zn(2+)</name>
        <dbReference type="ChEBI" id="CHEBI:29105"/>
    </cofactor>
</comment>